<organism evidence="2 3">
    <name type="scientific">Thalictrum thalictroides</name>
    <name type="common">Rue-anemone</name>
    <name type="synonym">Anemone thalictroides</name>
    <dbReference type="NCBI Taxonomy" id="46969"/>
    <lineage>
        <taxon>Eukaryota</taxon>
        <taxon>Viridiplantae</taxon>
        <taxon>Streptophyta</taxon>
        <taxon>Embryophyta</taxon>
        <taxon>Tracheophyta</taxon>
        <taxon>Spermatophyta</taxon>
        <taxon>Magnoliopsida</taxon>
        <taxon>Ranunculales</taxon>
        <taxon>Ranunculaceae</taxon>
        <taxon>Thalictroideae</taxon>
        <taxon>Thalictrum</taxon>
    </lineage>
</organism>
<evidence type="ECO:0000256" key="1">
    <source>
        <dbReference type="ARBA" id="ARBA00022737"/>
    </source>
</evidence>
<accession>A0A7J6X680</accession>
<dbReference type="Gene3D" id="1.25.40.10">
    <property type="entry name" value="Tetratricopeptide repeat domain"/>
    <property type="match status" value="1"/>
</dbReference>
<keyword evidence="1" id="KW-0677">Repeat</keyword>
<dbReference type="InterPro" id="IPR002885">
    <property type="entry name" value="PPR_rpt"/>
</dbReference>
<dbReference type="Pfam" id="PF01535">
    <property type="entry name" value="PPR"/>
    <property type="match status" value="1"/>
</dbReference>
<dbReference type="NCBIfam" id="TIGR00756">
    <property type="entry name" value="PPR"/>
    <property type="match status" value="1"/>
</dbReference>
<evidence type="ECO:0000313" key="2">
    <source>
        <dbReference type="EMBL" id="KAF5204567.1"/>
    </source>
</evidence>
<dbReference type="AlphaFoldDB" id="A0A7J6X680"/>
<reference evidence="2 3" key="1">
    <citation type="submission" date="2020-06" db="EMBL/GenBank/DDBJ databases">
        <title>Transcriptomic and genomic resources for Thalictrum thalictroides and T. hernandezii: Facilitating candidate gene discovery in an emerging model plant lineage.</title>
        <authorList>
            <person name="Arias T."/>
            <person name="Riano-Pachon D.M."/>
            <person name="Di Stilio V.S."/>
        </authorList>
    </citation>
    <scope>NUCLEOTIDE SEQUENCE [LARGE SCALE GENOMIC DNA]</scope>
    <source>
        <strain evidence="3">cv. WT478/WT964</strain>
        <tissue evidence="2">Leaves</tissue>
    </source>
</reference>
<proteinExistence type="predicted"/>
<name>A0A7J6X680_THATH</name>
<protein>
    <recommendedName>
        <fullName evidence="4">Pentatricopeptide repeat-containing protein</fullName>
    </recommendedName>
</protein>
<dbReference type="InterPro" id="IPR011990">
    <property type="entry name" value="TPR-like_helical_dom_sf"/>
</dbReference>
<comment type="caution">
    <text evidence="2">The sequence shown here is derived from an EMBL/GenBank/DDBJ whole genome shotgun (WGS) entry which is preliminary data.</text>
</comment>
<dbReference type="EMBL" id="JABWDY010005286">
    <property type="protein sequence ID" value="KAF5204567.1"/>
    <property type="molecule type" value="Genomic_DNA"/>
</dbReference>
<keyword evidence="3" id="KW-1185">Reference proteome</keyword>
<evidence type="ECO:0008006" key="4">
    <source>
        <dbReference type="Google" id="ProtNLM"/>
    </source>
</evidence>
<gene>
    <name evidence="2" type="ORF">FRX31_005845</name>
</gene>
<dbReference type="Proteomes" id="UP000554482">
    <property type="component" value="Unassembled WGS sequence"/>
</dbReference>
<evidence type="ECO:0000313" key="3">
    <source>
        <dbReference type="Proteomes" id="UP000554482"/>
    </source>
</evidence>
<sequence length="140" mass="15688">MKEEKHIKRKQISTTWFFAHISYLSINSKIVGKKTQSAFFVFNDVKELIVCNSLVAGLASDGYIDSAKKVFDEMCVRGNFGAASKVLCGLPPDYDCHVVLLKGLKQEPIVQLICAMMEKSFIPYNPTWMGLCDGLSIKRC</sequence>